<dbReference type="CDD" id="cd00400">
    <property type="entry name" value="Voltage_gated_ClC"/>
    <property type="match status" value="1"/>
</dbReference>
<keyword evidence="2 5" id="KW-0812">Transmembrane</keyword>
<feature type="transmembrane region" description="Helical" evidence="5">
    <location>
        <begin position="224"/>
        <end position="244"/>
    </location>
</feature>
<dbReference type="InterPro" id="IPR001807">
    <property type="entry name" value="ClC"/>
</dbReference>
<dbReference type="OrthoDB" id="2729535at2"/>
<protein>
    <recommendedName>
        <fullName evidence="8">Chloride channel protein</fullName>
    </recommendedName>
</protein>
<feature type="transmembrane region" description="Helical" evidence="5">
    <location>
        <begin position="256"/>
        <end position="276"/>
    </location>
</feature>
<evidence type="ECO:0000256" key="4">
    <source>
        <dbReference type="ARBA" id="ARBA00023136"/>
    </source>
</evidence>
<name>A0A0V8GC83_9BACL</name>
<feature type="transmembrane region" description="Helical" evidence="5">
    <location>
        <begin position="184"/>
        <end position="204"/>
    </location>
</feature>
<organism evidence="6 7">
    <name type="scientific">Exiguobacterium indicum</name>
    <dbReference type="NCBI Taxonomy" id="296995"/>
    <lineage>
        <taxon>Bacteria</taxon>
        <taxon>Bacillati</taxon>
        <taxon>Bacillota</taxon>
        <taxon>Bacilli</taxon>
        <taxon>Bacillales</taxon>
        <taxon>Bacillales Family XII. Incertae Sedis</taxon>
        <taxon>Exiguobacterium</taxon>
    </lineage>
</organism>
<keyword evidence="3 5" id="KW-1133">Transmembrane helix</keyword>
<gene>
    <name evidence="6" type="ORF">AS033_14195</name>
</gene>
<proteinExistence type="predicted"/>
<dbReference type="Pfam" id="PF00654">
    <property type="entry name" value="Voltage_CLC"/>
    <property type="match status" value="1"/>
</dbReference>
<evidence type="ECO:0000256" key="1">
    <source>
        <dbReference type="ARBA" id="ARBA00004141"/>
    </source>
</evidence>
<dbReference type="InterPro" id="IPR050368">
    <property type="entry name" value="ClC-type_chloride_channel"/>
</dbReference>
<feature type="transmembrane region" description="Helical" evidence="5">
    <location>
        <begin position="145"/>
        <end position="163"/>
    </location>
</feature>
<keyword evidence="4 5" id="KW-0472">Membrane</keyword>
<evidence type="ECO:0000313" key="6">
    <source>
        <dbReference type="EMBL" id="KSU47810.1"/>
    </source>
</evidence>
<dbReference type="EMBL" id="LNQL01000006">
    <property type="protein sequence ID" value="KSU47810.1"/>
    <property type="molecule type" value="Genomic_DNA"/>
</dbReference>
<evidence type="ECO:0000256" key="2">
    <source>
        <dbReference type="ARBA" id="ARBA00022692"/>
    </source>
</evidence>
<dbReference type="PANTHER" id="PTHR43427">
    <property type="entry name" value="CHLORIDE CHANNEL PROTEIN CLC-E"/>
    <property type="match status" value="1"/>
</dbReference>
<dbReference type="PANTHER" id="PTHR43427:SF12">
    <property type="entry name" value="CHLORIDE TRANSPORTER"/>
    <property type="match status" value="1"/>
</dbReference>
<dbReference type="InterPro" id="IPR014743">
    <property type="entry name" value="Cl-channel_core"/>
</dbReference>
<feature type="transmembrane region" description="Helical" evidence="5">
    <location>
        <begin position="369"/>
        <end position="394"/>
    </location>
</feature>
<feature type="transmembrane region" description="Helical" evidence="5">
    <location>
        <begin position="296"/>
        <end position="318"/>
    </location>
</feature>
<dbReference type="GO" id="GO:0015108">
    <property type="term" value="F:chloride transmembrane transporter activity"/>
    <property type="evidence" value="ECO:0007669"/>
    <property type="project" value="InterPro"/>
</dbReference>
<reference evidence="6 7" key="1">
    <citation type="journal article" date="2015" name="Int. J. Syst. Evol. Microbiol.">
        <title>Exiguobacterium enclense sp. nov., isolated from sediment.</title>
        <authorList>
            <person name="Dastager S.G."/>
            <person name="Mawlankar R."/>
            <person name="Sonalkar V.V."/>
            <person name="Thorat M.N."/>
            <person name="Mual P."/>
            <person name="Verma A."/>
            <person name="Krishnamurthi S."/>
            <person name="Tang S.K."/>
            <person name="Li W.J."/>
        </authorList>
    </citation>
    <scope>NUCLEOTIDE SEQUENCE [LARGE SCALE GENOMIC DNA]</scope>
    <source>
        <strain evidence="6 7">NIO-1109</strain>
    </source>
</reference>
<feature type="transmembrane region" description="Helical" evidence="5">
    <location>
        <begin position="47"/>
        <end position="64"/>
    </location>
</feature>
<feature type="transmembrane region" description="Helical" evidence="5">
    <location>
        <begin position="330"/>
        <end position="357"/>
    </location>
</feature>
<dbReference type="RefSeq" id="WP_058265831.1">
    <property type="nucleotide sequence ID" value="NZ_FMYN01000006.1"/>
</dbReference>
<comment type="caution">
    <text evidence="6">The sequence shown here is derived from an EMBL/GenBank/DDBJ whole genome shotgun (WGS) entry which is preliminary data.</text>
</comment>
<dbReference type="GO" id="GO:0016020">
    <property type="term" value="C:membrane"/>
    <property type="evidence" value="ECO:0007669"/>
    <property type="project" value="UniProtKB-SubCell"/>
</dbReference>
<dbReference type="Gene3D" id="1.10.3080.10">
    <property type="entry name" value="Clc chloride channel"/>
    <property type="match status" value="1"/>
</dbReference>
<sequence>MKSHLTHFLHCLILGAIVGLTAALFLSGVNASIHYVWDWLPSVLDVSFYGLGVGLLGGIGIGLIQKSVGDYPKTMHETLANFKQEGRAPYRGALWKNAVAAWIVLTCGASLGPEAALISILGGMVTWIGDRLRLTEPERQSFLQTGYAAMLATIFHAPFVSVSEAIEEEPMQQATSRWQKIQRIIYYSICTLVAITCFRFIMHLVPHDRVFAIKIPPITWNATVMWFILPAILLGIAFGLFFIWTERVTNWMVSRVGNPILLALIAGIAIGLASMISPYLLFSGEHDIFDFTKEGSSWTIGALLLLAIGKVGLTHLCFSCGWKGGKIFPLIFSSTVMAFCLSQLSPFMPGLIVTLVVTASCTVVLRQPLVTATLLLFLFPLQFFPLILLVCLGVQQFMKYYGNRLVLSNK</sequence>
<evidence type="ECO:0008006" key="8">
    <source>
        <dbReference type="Google" id="ProtNLM"/>
    </source>
</evidence>
<dbReference type="Proteomes" id="UP000053797">
    <property type="component" value="Unassembled WGS sequence"/>
</dbReference>
<evidence type="ECO:0000313" key="7">
    <source>
        <dbReference type="Proteomes" id="UP000053797"/>
    </source>
</evidence>
<dbReference type="AlphaFoldDB" id="A0A0V8GC83"/>
<evidence type="ECO:0000256" key="3">
    <source>
        <dbReference type="ARBA" id="ARBA00022989"/>
    </source>
</evidence>
<feature type="transmembrane region" description="Helical" evidence="5">
    <location>
        <begin position="99"/>
        <end position="125"/>
    </location>
</feature>
<dbReference type="SUPFAM" id="SSF81340">
    <property type="entry name" value="Clc chloride channel"/>
    <property type="match status" value="1"/>
</dbReference>
<accession>A0A0V8GC83</accession>
<comment type="subcellular location">
    <subcellularLocation>
        <location evidence="1">Membrane</location>
        <topology evidence="1">Multi-pass membrane protein</topology>
    </subcellularLocation>
</comment>
<evidence type="ECO:0000256" key="5">
    <source>
        <dbReference type="SAM" id="Phobius"/>
    </source>
</evidence>